<comment type="caution">
    <text evidence="1">The sequence shown here is derived from an EMBL/GenBank/DDBJ whole genome shotgun (WGS) entry which is preliminary data.</text>
</comment>
<gene>
    <name evidence="1" type="ORF">IAA63_10255</name>
</gene>
<dbReference type="EMBL" id="DVON01000213">
    <property type="protein sequence ID" value="HIV13505.1"/>
    <property type="molecule type" value="Genomic_DNA"/>
</dbReference>
<organism evidence="1 2">
    <name type="scientific">Candidatus Pullilachnospira stercoravium</name>
    <dbReference type="NCBI Taxonomy" id="2840913"/>
    <lineage>
        <taxon>Bacteria</taxon>
        <taxon>Bacillati</taxon>
        <taxon>Bacillota</taxon>
        <taxon>Clostridia</taxon>
        <taxon>Lachnospirales</taxon>
        <taxon>Lachnospiraceae</taxon>
        <taxon>Lachnospiraceae incertae sedis</taxon>
        <taxon>Candidatus Pullilachnospira</taxon>
    </lineage>
</organism>
<evidence type="ECO:0000313" key="1">
    <source>
        <dbReference type="EMBL" id="HIV13505.1"/>
    </source>
</evidence>
<name>A0A9D1NWV4_9FIRM</name>
<evidence type="ECO:0000313" key="2">
    <source>
        <dbReference type="Proteomes" id="UP000886723"/>
    </source>
</evidence>
<sequence>MKKYKIILPIILLISLFCGQTLTVFGAEQEWYSLTEADDSLEPGTIVLDKDGITPYSRYILGASVLLRNPSSGVLQMRSEVYCTETMSKITTTFTLQKKSGSSWVNVGKGTVSVSNDNSMYESMKATGASSGTYRCIADTQVVSKSGYAETVSITSSSLKI</sequence>
<reference evidence="1" key="1">
    <citation type="submission" date="2020-10" db="EMBL/GenBank/DDBJ databases">
        <authorList>
            <person name="Gilroy R."/>
        </authorList>
    </citation>
    <scope>NUCLEOTIDE SEQUENCE</scope>
    <source>
        <strain evidence="1">ChiBcec2-4451</strain>
    </source>
</reference>
<dbReference type="Proteomes" id="UP000886723">
    <property type="component" value="Unassembled WGS sequence"/>
</dbReference>
<protein>
    <submittedName>
        <fullName evidence="1">Uncharacterized protein</fullName>
    </submittedName>
</protein>
<accession>A0A9D1NWV4</accession>
<dbReference type="AlphaFoldDB" id="A0A9D1NWV4"/>
<reference evidence="1" key="2">
    <citation type="journal article" date="2021" name="PeerJ">
        <title>Extensive microbial diversity within the chicken gut microbiome revealed by metagenomics and culture.</title>
        <authorList>
            <person name="Gilroy R."/>
            <person name="Ravi A."/>
            <person name="Getino M."/>
            <person name="Pursley I."/>
            <person name="Horton D.L."/>
            <person name="Alikhan N.F."/>
            <person name="Baker D."/>
            <person name="Gharbi K."/>
            <person name="Hall N."/>
            <person name="Watson M."/>
            <person name="Adriaenssens E.M."/>
            <person name="Foster-Nyarko E."/>
            <person name="Jarju S."/>
            <person name="Secka A."/>
            <person name="Antonio M."/>
            <person name="Oren A."/>
            <person name="Chaudhuri R.R."/>
            <person name="La Ragione R."/>
            <person name="Hildebrand F."/>
            <person name="Pallen M.J."/>
        </authorList>
    </citation>
    <scope>NUCLEOTIDE SEQUENCE</scope>
    <source>
        <strain evidence="1">ChiBcec2-4451</strain>
    </source>
</reference>
<proteinExistence type="predicted"/>